<accession>A0A235EHW0</accession>
<feature type="binding site" evidence="7">
    <location>
        <begin position="323"/>
        <end position="324"/>
    </location>
    <ligand>
        <name>FMN</name>
        <dbReference type="ChEBI" id="CHEBI:58210"/>
    </ligand>
</feature>
<dbReference type="FunFam" id="3.20.20.70:FF:000029">
    <property type="entry name" value="L-lactate dehydrogenase"/>
    <property type="match status" value="1"/>
</dbReference>
<sequence length="381" mass="39648">MTDTPARHRLPPEIASLADHELHARQQLDDNAWAYFSGGAGDEITLRANRSAWDALPLWPRVLRPLAGGHTRVQLLGRTLAHPILLAPVAFQRLAHPDGELAMAYAAAALGAGVVLSTQASVSLEAVAEAVHPDPGRGPLWFQLYLQHDRGFTQALVQRAEAAGYEALVLTVDAPTSGVRDRERRAGFRLPPGVGPVNLAGLPPSAPPDLRPGQSALFDGLLHQAPTWDDVAWLQSITRLPVLLKGVLHPADARQAVAAGAAGLIVSNHGGRTLDTAPATATALPRVVQAVGGAVPVLVDGGIRRGTDVLKAMALGASAVLVGRPAVWGLANAGAAGVAHVLRLLRDELEVAMALTGCATLADATPALLDAAEDPALRSGR</sequence>
<organism evidence="9 10">
    <name type="scientific">Acidovorax kalamii</name>
    <dbReference type="NCBI Taxonomy" id="2004485"/>
    <lineage>
        <taxon>Bacteria</taxon>
        <taxon>Pseudomonadati</taxon>
        <taxon>Pseudomonadota</taxon>
        <taxon>Betaproteobacteria</taxon>
        <taxon>Burkholderiales</taxon>
        <taxon>Comamonadaceae</taxon>
        <taxon>Acidovorax</taxon>
    </lineage>
</organism>
<protein>
    <submittedName>
        <fullName evidence="9">Alpha-hydroxy-acid oxidizing enzyme</fullName>
    </submittedName>
</protein>
<evidence type="ECO:0000256" key="4">
    <source>
        <dbReference type="ARBA" id="ARBA00023002"/>
    </source>
</evidence>
<evidence type="ECO:0000256" key="5">
    <source>
        <dbReference type="ARBA" id="ARBA00024042"/>
    </source>
</evidence>
<dbReference type="Pfam" id="PF01070">
    <property type="entry name" value="FMN_dh"/>
    <property type="match status" value="1"/>
</dbReference>
<feature type="binding site" evidence="7">
    <location>
        <position position="145"/>
    </location>
    <ligand>
        <name>glyoxylate</name>
        <dbReference type="ChEBI" id="CHEBI:36655"/>
    </ligand>
</feature>
<dbReference type="InterPro" id="IPR013785">
    <property type="entry name" value="Aldolase_TIM"/>
</dbReference>
<comment type="cofactor">
    <cofactor evidence="1">
        <name>FMN</name>
        <dbReference type="ChEBI" id="CHEBI:58210"/>
    </cofactor>
</comment>
<feature type="binding site" evidence="7">
    <location>
        <position position="143"/>
    </location>
    <ligand>
        <name>FMN</name>
        <dbReference type="ChEBI" id="CHEBI:58210"/>
    </ligand>
</feature>
<dbReference type="SUPFAM" id="SSF51395">
    <property type="entry name" value="FMN-linked oxidoreductases"/>
    <property type="match status" value="1"/>
</dbReference>
<dbReference type="PANTHER" id="PTHR10578:SF107">
    <property type="entry name" value="2-HYDROXYACID OXIDASE 1"/>
    <property type="match status" value="1"/>
</dbReference>
<feature type="binding site" evidence="7">
    <location>
        <position position="267"/>
    </location>
    <ligand>
        <name>FMN</name>
        <dbReference type="ChEBI" id="CHEBI:58210"/>
    </ligand>
</feature>
<name>A0A235EHW0_9BURK</name>
<dbReference type="EMBL" id="NOIG01000011">
    <property type="protein sequence ID" value="OYD48636.1"/>
    <property type="molecule type" value="Genomic_DNA"/>
</dbReference>
<dbReference type="Proteomes" id="UP000215441">
    <property type="component" value="Unassembled WGS sequence"/>
</dbReference>
<feature type="binding site" evidence="7">
    <location>
        <position position="245"/>
    </location>
    <ligand>
        <name>FMN</name>
        <dbReference type="ChEBI" id="CHEBI:58210"/>
    </ligand>
</feature>
<feature type="binding site" evidence="7">
    <location>
        <position position="180"/>
    </location>
    <ligand>
        <name>glyoxylate</name>
        <dbReference type="ChEBI" id="CHEBI:36655"/>
    </ligand>
</feature>
<dbReference type="AlphaFoldDB" id="A0A235EHW0"/>
<feature type="binding site" evidence="7">
    <location>
        <position position="171"/>
    </location>
    <ligand>
        <name>FMN</name>
        <dbReference type="ChEBI" id="CHEBI:58210"/>
    </ligand>
</feature>
<keyword evidence="2 7" id="KW-0285">Flavoprotein</keyword>
<dbReference type="RefSeq" id="WP_094290874.1">
    <property type="nucleotide sequence ID" value="NZ_NOIG01000011.1"/>
</dbReference>
<feature type="binding site" evidence="7">
    <location>
        <position position="117"/>
    </location>
    <ligand>
        <name>FMN</name>
        <dbReference type="ChEBI" id="CHEBI:58210"/>
    </ligand>
</feature>
<comment type="caution">
    <text evidence="9">The sequence shown here is derived from an EMBL/GenBank/DDBJ whole genome shotgun (WGS) entry which is preliminary data.</text>
</comment>
<evidence type="ECO:0000313" key="10">
    <source>
        <dbReference type="Proteomes" id="UP000215441"/>
    </source>
</evidence>
<proteinExistence type="inferred from homology"/>
<reference evidence="9 10" key="1">
    <citation type="submission" date="2017-07" db="EMBL/GenBank/DDBJ databases">
        <title>Acidovorax KNDSW TSA 6 genome sequence and assembly.</title>
        <authorList>
            <person name="Mayilraj S."/>
        </authorList>
    </citation>
    <scope>NUCLEOTIDE SEQUENCE [LARGE SCALE GENOMIC DNA]</scope>
    <source>
        <strain evidence="9 10">KNDSW-TSA6</strain>
    </source>
</reference>
<dbReference type="PANTHER" id="PTHR10578">
    <property type="entry name" value="S -2-HYDROXY-ACID OXIDASE-RELATED"/>
    <property type="match status" value="1"/>
</dbReference>
<comment type="similarity">
    <text evidence="5">Belongs to the FMN-dependent alpha-hydroxy acid dehydrogenase family.</text>
</comment>
<feature type="binding site" evidence="7">
    <location>
        <position position="35"/>
    </location>
    <ligand>
        <name>glyoxylate</name>
        <dbReference type="ChEBI" id="CHEBI:36655"/>
    </ligand>
</feature>
<evidence type="ECO:0000313" key="9">
    <source>
        <dbReference type="EMBL" id="OYD48636.1"/>
    </source>
</evidence>
<dbReference type="GO" id="GO:0016614">
    <property type="term" value="F:oxidoreductase activity, acting on CH-OH group of donors"/>
    <property type="evidence" value="ECO:0007669"/>
    <property type="project" value="UniProtKB-ARBA"/>
</dbReference>
<evidence type="ECO:0000256" key="6">
    <source>
        <dbReference type="PIRSR" id="PIRSR000138-1"/>
    </source>
</evidence>
<dbReference type="InterPro" id="IPR037396">
    <property type="entry name" value="FMN_HAD"/>
</dbReference>
<feature type="active site" description="Proton acceptor" evidence="6">
    <location>
        <position position="269"/>
    </location>
</feature>
<evidence type="ECO:0000256" key="2">
    <source>
        <dbReference type="ARBA" id="ARBA00022630"/>
    </source>
</evidence>
<dbReference type="Gene3D" id="3.20.20.70">
    <property type="entry name" value="Aldolase class I"/>
    <property type="match status" value="1"/>
</dbReference>
<feature type="binding site" evidence="7">
    <location>
        <position position="269"/>
    </location>
    <ligand>
        <name>glyoxylate</name>
        <dbReference type="ChEBI" id="CHEBI:36655"/>
    </ligand>
</feature>
<feature type="binding site" evidence="7">
    <location>
        <begin position="88"/>
        <end position="90"/>
    </location>
    <ligand>
        <name>FMN</name>
        <dbReference type="ChEBI" id="CHEBI:58210"/>
    </ligand>
</feature>
<gene>
    <name evidence="9" type="ORF">CBY09_17525</name>
</gene>
<evidence type="ECO:0000259" key="8">
    <source>
        <dbReference type="PROSITE" id="PS51349"/>
    </source>
</evidence>
<feature type="binding site" evidence="7">
    <location>
        <position position="272"/>
    </location>
    <ligand>
        <name>glyoxylate</name>
        <dbReference type="ChEBI" id="CHEBI:36655"/>
    </ligand>
</feature>
<evidence type="ECO:0000256" key="1">
    <source>
        <dbReference type="ARBA" id="ARBA00001917"/>
    </source>
</evidence>
<feature type="domain" description="FMN hydroxy acid dehydrogenase" evidence="8">
    <location>
        <begin position="9"/>
        <end position="374"/>
    </location>
</feature>
<evidence type="ECO:0000256" key="7">
    <source>
        <dbReference type="PIRSR" id="PIRSR000138-2"/>
    </source>
</evidence>
<evidence type="ECO:0000256" key="3">
    <source>
        <dbReference type="ARBA" id="ARBA00022643"/>
    </source>
</evidence>
<dbReference type="GO" id="GO:0010181">
    <property type="term" value="F:FMN binding"/>
    <property type="evidence" value="ECO:0007669"/>
    <property type="project" value="InterPro"/>
</dbReference>
<dbReference type="InterPro" id="IPR012133">
    <property type="entry name" value="Alpha-hydoxy_acid_DH_FMN"/>
</dbReference>
<dbReference type="PROSITE" id="PS51349">
    <property type="entry name" value="FMN_HYDROXY_ACID_DH_2"/>
    <property type="match status" value="1"/>
</dbReference>
<dbReference type="CDD" id="cd02809">
    <property type="entry name" value="alpha_hydroxyacid_oxid_FMN"/>
    <property type="match status" value="1"/>
</dbReference>
<dbReference type="OrthoDB" id="9770452at2"/>
<feature type="binding site" evidence="7">
    <location>
        <begin position="300"/>
        <end position="304"/>
    </location>
    <ligand>
        <name>FMN</name>
        <dbReference type="ChEBI" id="CHEBI:58210"/>
    </ligand>
</feature>
<keyword evidence="3 7" id="KW-0288">FMN</keyword>
<dbReference type="PIRSF" id="PIRSF000138">
    <property type="entry name" value="Al-hdrx_acd_dh"/>
    <property type="match status" value="1"/>
</dbReference>
<dbReference type="InterPro" id="IPR000262">
    <property type="entry name" value="FMN-dep_DH"/>
</dbReference>
<keyword evidence="4" id="KW-0560">Oxidoreductase</keyword>
<keyword evidence="10" id="KW-1185">Reference proteome</keyword>